<evidence type="ECO:0000313" key="2">
    <source>
        <dbReference type="Proteomes" id="UP001501867"/>
    </source>
</evidence>
<accession>A0ABP3ET83</accession>
<evidence type="ECO:0000313" key="1">
    <source>
        <dbReference type="EMBL" id="GAA0274452.1"/>
    </source>
</evidence>
<protein>
    <submittedName>
        <fullName evidence="1">Uncharacterized protein</fullName>
    </submittedName>
</protein>
<name>A0ABP3ET83_9ACTN</name>
<reference evidence="2" key="1">
    <citation type="journal article" date="2019" name="Int. J. Syst. Evol. Microbiol.">
        <title>The Global Catalogue of Microorganisms (GCM) 10K type strain sequencing project: providing services to taxonomists for standard genome sequencing and annotation.</title>
        <authorList>
            <consortium name="The Broad Institute Genomics Platform"/>
            <consortium name="The Broad Institute Genome Sequencing Center for Infectious Disease"/>
            <person name="Wu L."/>
            <person name="Ma J."/>
        </authorList>
    </citation>
    <scope>NUCLEOTIDE SEQUENCE [LARGE SCALE GENOMIC DNA]</scope>
    <source>
        <strain evidence="2">JCM 4505</strain>
    </source>
</reference>
<dbReference type="Proteomes" id="UP001501867">
    <property type="component" value="Unassembled WGS sequence"/>
</dbReference>
<dbReference type="EMBL" id="BAAABV010000006">
    <property type="protein sequence ID" value="GAA0274452.1"/>
    <property type="molecule type" value="Genomic_DNA"/>
</dbReference>
<dbReference type="RefSeq" id="WP_344152977.1">
    <property type="nucleotide sequence ID" value="NZ_BAAABV010000006.1"/>
</dbReference>
<organism evidence="1 2">
    <name type="scientific">Streptomyces polychromogenes</name>
    <dbReference type="NCBI Taxonomy" id="67342"/>
    <lineage>
        <taxon>Bacteria</taxon>
        <taxon>Bacillati</taxon>
        <taxon>Actinomycetota</taxon>
        <taxon>Actinomycetes</taxon>
        <taxon>Kitasatosporales</taxon>
        <taxon>Streptomycetaceae</taxon>
        <taxon>Streptomyces</taxon>
    </lineage>
</organism>
<sequence>MHIVRTLMRAAPEAATTVQGSHVLLDLLWAHATPGDGVEHIAVRSVPHGMEATFFLTAVSDEAAVGCARALLLRARAPIATHGLTALPLP</sequence>
<gene>
    <name evidence="1" type="ORF">GCM10010302_10110</name>
</gene>
<comment type="caution">
    <text evidence="1">The sequence shown here is derived from an EMBL/GenBank/DDBJ whole genome shotgun (WGS) entry which is preliminary data.</text>
</comment>
<proteinExistence type="predicted"/>
<keyword evidence="2" id="KW-1185">Reference proteome</keyword>